<dbReference type="GO" id="GO:0005829">
    <property type="term" value="C:cytosol"/>
    <property type="evidence" value="ECO:0007669"/>
    <property type="project" value="UniProtKB-SubCell"/>
</dbReference>
<evidence type="ECO:0000256" key="3">
    <source>
        <dbReference type="ARBA" id="ARBA00014856"/>
    </source>
</evidence>
<dbReference type="Pfam" id="PF00753">
    <property type="entry name" value="Lactamase_B"/>
    <property type="match status" value="1"/>
</dbReference>
<evidence type="ECO:0000313" key="10">
    <source>
        <dbReference type="WBParaSite" id="SSLN_0000089301-mRNA-1"/>
    </source>
</evidence>
<dbReference type="SUPFAM" id="SSF56281">
    <property type="entry name" value="Metallo-hydrolase/oxidoreductase"/>
    <property type="match status" value="1"/>
</dbReference>
<dbReference type="PANTHER" id="PTHR23200">
    <property type="entry name" value="METALLO-BETA-LACTAMASE DOMAIN-CONTAINING PROTEIN 1"/>
    <property type="match status" value="1"/>
</dbReference>
<dbReference type="WBParaSite" id="SSLN_0000089301-mRNA-1">
    <property type="protein sequence ID" value="SSLN_0000089301-mRNA-1"/>
    <property type="gene ID" value="SSLN_0000089301"/>
</dbReference>
<evidence type="ECO:0000256" key="1">
    <source>
        <dbReference type="ARBA" id="ARBA00004514"/>
    </source>
</evidence>
<evidence type="ECO:0000313" key="9">
    <source>
        <dbReference type="Proteomes" id="UP000275846"/>
    </source>
</evidence>
<dbReference type="InterPro" id="IPR001279">
    <property type="entry name" value="Metallo-B-lactamas"/>
</dbReference>
<dbReference type="EMBL" id="UYSU01000904">
    <property type="protein sequence ID" value="VDL86369.1"/>
    <property type="molecule type" value="Genomic_DNA"/>
</dbReference>
<dbReference type="AlphaFoldDB" id="A0A183S9G0"/>
<feature type="domain" description="Metallo-beta-lactamase" evidence="7">
    <location>
        <begin position="23"/>
        <end position="180"/>
    </location>
</feature>
<reference evidence="8 9" key="2">
    <citation type="submission" date="2018-11" db="EMBL/GenBank/DDBJ databases">
        <authorList>
            <consortium name="Pathogen Informatics"/>
        </authorList>
    </citation>
    <scope>NUCLEOTIDE SEQUENCE [LARGE SCALE GENOMIC DNA]</scope>
    <source>
        <strain evidence="8 9">NST_G2</strain>
    </source>
</reference>
<dbReference type="PANTHER" id="PTHR23200:SF48">
    <property type="entry name" value="METALLO-BETA-LACTAMASE DOMAIN-CONTAINING PROTEIN 1"/>
    <property type="match status" value="1"/>
</dbReference>
<evidence type="ECO:0000259" key="7">
    <source>
        <dbReference type="SMART" id="SM00849"/>
    </source>
</evidence>
<accession>A0A183S9G0</accession>
<evidence type="ECO:0000256" key="5">
    <source>
        <dbReference type="ARBA" id="ARBA00044690"/>
    </source>
</evidence>
<dbReference type="Proteomes" id="UP000275846">
    <property type="component" value="Unassembled WGS sequence"/>
</dbReference>
<dbReference type="STRING" id="70667.A0A183S9G0"/>
<dbReference type="SMART" id="SM00849">
    <property type="entry name" value="Lactamase_B"/>
    <property type="match status" value="1"/>
</dbReference>
<comment type="subcellular location">
    <subcellularLocation>
        <location evidence="1">Cytoplasm</location>
        <location evidence="1">Cytosol</location>
    </subcellularLocation>
</comment>
<name>A0A183S9G0_SCHSO</name>
<evidence type="ECO:0000256" key="6">
    <source>
        <dbReference type="ARBA" id="ARBA00045869"/>
    </source>
</evidence>
<sequence>MYRFVCVRPGNANTSSDGIFSAECSISLILGAFNILFDPGSPWDGPLITKMLSDHGLKSSEVAFVVCSHPHIDHVGNLNFFPDATIHDELYQHPISYNNPFRIDDKVEIIFTPGHTESDVSLVVRDTEDYGTVVLTGDVFENEHDIGQPSLWMNNSINPALQDQSRKNLLKIADYIVPGHGAAFHVFYISVLIYLTGFGCFQHHLSTQKCTRRPFAELHDSQSRESDDFECFRFHLYI</sequence>
<dbReference type="InterPro" id="IPR036866">
    <property type="entry name" value="RibonucZ/Hydroxyglut_hydro"/>
</dbReference>
<comment type="subunit">
    <text evidence="2">Homodimer.</text>
</comment>
<evidence type="ECO:0000256" key="2">
    <source>
        <dbReference type="ARBA" id="ARBA00011738"/>
    </source>
</evidence>
<evidence type="ECO:0000256" key="4">
    <source>
        <dbReference type="ARBA" id="ARBA00032988"/>
    </source>
</evidence>
<organism evidence="10">
    <name type="scientific">Schistocephalus solidus</name>
    <name type="common">Tapeworm</name>
    <dbReference type="NCBI Taxonomy" id="70667"/>
    <lineage>
        <taxon>Eukaryota</taxon>
        <taxon>Metazoa</taxon>
        <taxon>Spiralia</taxon>
        <taxon>Lophotrochozoa</taxon>
        <taxon>Platyhelminthes</taxon>
        <taxon>Cestoda</taxon>
        <taxon>Eucestoda</taxon>
        <taxon>Diphyllobothriidea</taxon>
        <taxon>Diphyllobothriidae</taxon>
        <taxon>Schistocephalus</taxon>
    </lineage>
</organism>
<dbReference type="Gene3D" id="3.60.15.10">
    <property type="entry name" value="Ribonuclease Z/Hydroxyacylglutathione hydrolase-like"/>
    <property type="match status" value="1"/>
</dbReference>
<gene>
    <name evidence="8" type="ORF">SSLN_LOCUS858</name>
</gene>
<dbReference type="CDD" id="cd07711">
    <property type="entry name" value="MBLAC1-like_MBL-fold"/>
    <property type="match status" value="1"/>
</dbReference>
<keyword evidence="9" id="KW-1185">Reference proteome</keyword>
<proteinExistence type="predicted"/>
<comment type="function">
    <text evidence="6">Endoribonuclease that catalyzes the hydrolysis of histone-coding pre-mRNA 3'-end. Involved in histone pre-mRNA processing during the S-phase of the cell cycle, which is required for entering/progressing through S-phase. Cleaves histone pre-mRNA at a major and a minor cleavage site after the 5'-ACCCA-3' and the 5'-ACCCACA-3' sequence, respectively, and located downstream of the stem-loop. May require the presence of the HDE element located at the histone pre-RNA 3'-end to avoid non-specific cleavage.</text>
</comment>
<dbReference type="InterPro" id="IPR039344">
    <property type="entry name" value="MBLAC1"/>
</dbReference>
<reference evidence="10" key="1">
    <citation type="submission" date="2016-06" db="UniProtKB">
        <authorList>
            <consortium name="WormBaseParasite"/>
        </authorList>
    </citation>
    <scope>IDENTIFICATION</scope>
</reference>
<dbReference type="OrthoDB" id="10250730at2759"/>
<protein>
    <recommendedName>
        <fullName evidence="3">Metallo-beta-lactamase domain-containing protein 1</fullName>
    </recommendedName>
    <alternativeName>
        <fullName evidence="4">Endoribonuclease MBLAC1</fullName>
    </alternativeName>
</protein>
<evidence type="ECO:0000313" key="8">
    <source>
        <dbReference type="EMBL" id="VDL86369.1"/>
    </source>
</evidence>
<comment type="catalytic activity">
    <reaction evidence="5">
        <text>a ribonucleotidyl-ribonucleotide-RNA + H2O = a 3'-end ribonucleotide-RNA + a 5'-end 5'-phospho-ribonucleoside-RNA + H(+)</text>
        <dbReference type="Rhea" id="RHEA:68096"/>
        <dbReference type="Rhea" id="RHEA-COMP:15179"/>
        <dbReference type="Rhea" id="RHEA-COMP:17355"/>
        <dbReference type="Rhea" id="RHEA-COMP:17428"/>
        <dbReference type="ChEBI" id="CHEBI:15377"/>
        <dbReference type="ChEBI" id="CHEBI:15378"/>
        <dbReference type="ChEBI" id="CHEBI:74896"/>
        <dbReference type="ChEBI" id="CHEBI:138282"/>
        <dbReference type="ChEBI" id="CHEBI:173118"/>
    </reaction>
    <physiologicalReaction direction="left-to-right" evidence="5">
        <dbReference type="Rhea" id="RHEA:68097"/>
    </physiologicalReaction>
</comment>